<feature type="transmembrane region" description="Helical" evidence="1">
    <location>
        <begin position="229"/>
        <end position="248"/>
    </location>
</feature>
<dbReference type="Proteomes" id="UP000824998">
    <property type="component" value="Unassembled WGS sequence"/>
</dbReference>
<reference evidence="2" key="1">
    <citation type="journal article" date="2021" name="IMA Fungus">
        <title>Genomic characterization of three marine fungi, including Emericellopsis atlantica sp. nov. with signatures of a generalist lifestyle and marine biomass degradation.</title>
        <authorList>
            <person name="Hagestad O.C."/>
            <person name="Hou L."/>
            <person name="Andersen J.H."/>
            <person name="Hansen E.H."/>
            <person name="Altermark B."/>
            <person name="Li C."/>
            <person name="Kuhnert E."/>
            <person name="Cox R.J."/>
            <person name="Crous P.W."/>
            <person name="Spatafora J.W."/>
            <person name="Lail K."/>
            <person name="Amirebrahimi M."/>
            <person name="Lipzen A."/>
            <person name="Pangilinan J."/>
            <person name="Andreopoulos W."/>
            <person name="Hayes R.D."/>
            <person name="Ng V."/>
            <person name="Grigoriev I.V."/>
            <person name="Jackson S.A."/>
            <person name="Sutton T.D.S."/>
            <person name="Dobson A.D.W."/>
            <person name="Rama T."/>
        </authorList>
    </citation>
    <scope>NUCLEOTIDE SEQUENCE</scope>
    <source>
        <strain evidence="2">TRa018bII</strain>
    </source>
</reference>
<evidence type="ECO:0000256" key="1">
    <source>
        <dbReference type="SAM" id="Phobius"/>
    </source>
</evidence>
<name>A0A9P8C5Z6_9HELO</name>
<dbReference type="OrthoDB" id="9451547at2759"/>
<protein>
    <submittedName>
        <fullName evidence="2">Uncharacterized protein</fullName>
    </submittedName>
</protein>
<feature type="transmembrane region" description="Helical" evidence="1">
    <location>
        <begin position="20"/>
        <end position="42"/>
    </location>
</feature>
<dbReference type="PANTHER" id="PTHR35043">
    <property type="entry name" value="TRANSCRIPTION FACTOR DOMAIN-CONTAINING PROTEIN"/>
    <property type="match status" value="1"/>
</dbReference>
<comment type="caution">
    <text evidence="2">The sequence shown here is derived from an EMBL/GenBank/DDBJ whole genome shotgun (WGS) entry which is preliminary data.</text>
</comment>
<proteinExistence type="predicted"/>
<evidence type="ECO:0000313" key="2">
    <source>
        <dbReference type="EMBL" id="KAG9233536.1"/>
    </source>
</evidence>
<keyword evidence="1" id="KW-0472">Membrane</keyword>
<organism evidence="2 3">
    <name type="scientific">Amylocarpus encephaloides</name>
    <dbReference type="NCBI Taxonomy" id="45428"/>
    <lineage>
        <taxon>Eukaryota</taxon>
        <taxon>Fungi</taxon>
        <taxon>Dikarya</taxon>
        <taxon>Ascomycota</taxon>
        <taxon>Pezizomycotina</taxon>
        <taxon>Leotiomycetes</taxon>
        <taxon>Helotiales</taxon>
        <taxon>Helotiales incertae sedis</taxon>
        <taxon>Amylocarpus</taxon>
    </lineage>
</organism>
<dbReference type="PANTHER" id="PTHR35043:SF8">
    <property type="entry name" value="DUF4220 DOMAIN-CONTAINING PROTEIN"/>
    <property type="match status" value="1"/>
</dbReference>
<keyword evidence="3" id="KW-1185">Reference proteome</keyword>
<keyword evidence="1" id="KW-0812">Transmembrane</keyword>
<dbReference type="AlphaFoldDB" id="A0A9P8C5Z6"/>
<gene>
    <name evidence="2" type="ORF">BJ875DRAFT_511829</name>
</gene>
<feature type="transmembrane region" description="Helical" evidence="1">
    <location>
        <begin position="257"/>
        <end position="276"/>
    </location>
</feature>
<accession>A0A9P8C5Z6</accession>
<dbReference type="EMBL" id="MU251496">
    <property type="protein sequence ID" value="KAG9233536.1"/>
    <property type="molecule type" value="Genomic_DNA"/>
</dbReference>
<keyword evidence="1" id="KW-1133">Transmembrane helix</keyword>
<evidence type="ECO:0000313" key="3">
    <source>
        <dbReference type="Proteomes" id="UP000824998"/>
    </source>
</evidence>
<sequence>MFLNVPSPEDTAFHIFHRKLWMTALAFLGPEFIFQISLGQYLSARRSIKAFHESGETRWMMAHGFFADMGYVEFPKLNKENIEDKNKIDMLLRALTLFQILFFLANTAGRQAQNLNITVGELTTVAFVVVSMGTMWCLHHKPAEISIPEIVVSNTSIAEIVLRAENAVDVPYIQTPLDFISRVDFPWSRYWSNWINILRQMGIVFGPQVRPVCRFENTNFLVLPGYTEFIFVFMSMLYSALFICGWNYDFPTRTEQVLWRTASVTMMVTILLRWVITEFAFTLYPKHQKKLDVENGKEAKTAPSADGGWLMKKIRFAAACIRNNSVSKDPGLAVPLKAILPVYLCCFFYCCSRTYLLIADVFQLRSLRPSAYDTVRWLDYVPHF</sequence>